<dbReference type="Proteomes" id="UP000255467">
    <property type="component" value="Unassembled WGS sequence"/>
</dbReference>
<sequence>MRIRTLSAALSSVWIAVAALATTLAPVATADTTVTKVENKVEIRCAFRILKQSSDWYFPAGNPKGLLWLQHGFSAANDAMDDTARKFAAQGFLVFAPTLPTSSLLGCTIANLGNNTDFLHNVADLFGKSADPSDKLGRSFADAKAKAGRPELALPTSWVFAGHSAGGEAVPFVAQELRADYPSAFANLRGVILFDPVKSIIGNNLSSSLNHLSNSTLPVLAISAPPYSCNRNGSGTAEMLEQLPRPFLGVLVTTASHIDVEASSAPGPDKFACGTPQSKNVDALQRLSVAWAGDFVSGSTTADYYPGGVYFQSLVTAGILEPLS</sequence>
<dbReference type="SUPFAM" id="SSF53474">
    <property type="entry name" value="alpha/beta-Hydrolases"/>
    <property type="match status" value="1"/>
</dbReference>
<keyword evidence="2" id="KW-0378">Hydrolase</keyword>
<dbReference type="Gene3D" id="3.40.50.1820">
    <property type="entry name" value="alpha/beta hydrolase"/>
    <property type="match status" value="1"/>
</dbReference>
<dbReference type="STRING" id="1406858.GCA_000710895_06834"/>
<name>A0A379JLP9_9NOCA</name>
<proteinExistence type="predicted"/>
<dbReference type="GO" id="GO:0016787">
    <property type="term" value="F:hydrolase activity"/>
    <property type="evidence" value="ECO:0007669"/>
    <property type="project" value="UniProtKB-KW"/>
</dbReference>
<keyword evidence="1" id="KW-0732">Signal</keyword>
<evidence type="ECO:0000313" key="3">
    <source>
        <dbReference type="Proteomes" id="UP000255467"/>
    </source>
</evidence>
<accession>A0A379JLP9</accession>
<dbReference type="InterPro" id="IPR029058">
    <property type="entry name" value="AB_hydrolase_fold"/>
</dbReference>
<gene>
    <name evidence="2" type="ORF">NCTC1934_06628</name>
</gene>
<evidence type="ECO:0000313" key="2">
    <source>
        <dbReference type="EMBL" id="SUD49276.1"/>
    </source>
</evidence>
<dbReference type="AlphaFoldDB" id="A0A379JLP9"/>
<evidence type="ECO:0000256" key="1">
    <source>
        <dbReference type="SAM" id="SignalP"/>
    </source>
</evidence>
<keyword evidence="3" id="KW-1185">Reference proteome</keyword>
<protein>
    <submittedName>
        <fullName evidence="2">Alpha/beta hydrolase family</fullName>
    </submittedName>
</protein>
<feature type="signal peptide" evidence="1">
    <location>
        <begin position="1"/>
        <end position="30"/>
    </location>
</feature>
<dbReference type="EMBL" id="UGRY01000007">
    <property type="protein sequence ID" value="SUD49276.1"/>
    <property type="molecule type" value="Genomic_DNA"/>
</dbReference>
<feature type="chain" id="PRO_5016648509" evidence="1">
    <location>
        <begin position="31"/>
        <end position="324"/>
    </location>
</feature>
<dbReference type="RefSeq" id="WP_157533659.1">
    <property type="nucleotide sequence ID" value="NZ_UGRY01000007.1"/>
</dbReference>
<organism evidence="2 3">
    <name type="scientific">Nocardia otitidiscaviarum</name>
    <dbReference type="NCBI Taxonomy" id="1823"/>
    <lineage>
        <taxon>Bacteria</taxon>
        <taxon>Bacillati</taxon>
        <taxon>Actinomycetota</taxon>
        <taxon>Actinomycetes</taxon>
        <taxon>Mycobacteriales</taxon>
        <taxon>Nocardiaceae</taxon>
        <taxon>Nocardia</taxon>
    </lineage>
</organism>
<reference evidence="2 3" key="1">
    <citation type="submission" date="2018-06" db="EMBL/GenBank/DDBJ databases">
        <authorList>
            <consortium name="Pathogen Informatics"/>
            <person name="Doyle S."/>
        </authorList>
    </citation>
    <scope>NUCLEOTIDE SEQUENCE [LARGE SCALE GENOMIC DNA]</scope>
    <source>
        <strain evidence="2 3">NCTC1934</strain>
    </source>
</reference>